<accession>A0AAV3P0X5</accession>
<reference evidence="2 3" key="1">
    <citation type="submission" date="2024-01" db="EMBL/GenBank/DDBJ databases">
        <title>The complete chloroplast genome sequence of Lithospermum erythrorhizon: insights into the phylogenetic relationship among Boraginaceae species and the maternal lineages of purple gromwells.</title>
        <authorList>
            <person name="Okada T."/>
            <person name="Watanabe K."/>
        </authorList>
    </citation>
    <scope>NUCLEOTIDE SEQUENCE [LARGE SCALE GENOMIC DNA]</scope>
</reference>
<evidence type="ECO:0000256" key="1">
    <source>
        <dbReference type="SAM" id="Coils"/>
    </source>
</evidence>
<dbReference type="EMBL" id="BAABME010000765">
    <property type="protein sequence ID" value="GAA0145334.1"/>
    <property type="molecule type" value="Genomic_DNA"/>
</dbReference>
<evidence type="ECO:0000313" key="2">
    <source>
        <dbReference type="EMBL" id="GAA0145334.1"/>
    </source>
</evidence>
<dbReference type="Proteomes" id="UP001454036">
    <property type="component" value="Unassembled WGS sequence"/>
</dbReference>
<sequence length="128" mass="14718">MREDFGYDLNRGLSSCALADGHTVLSQQTQDLREELARERLKVGALEQELQDLYGQVSNYPWDMALLDQDLRRAETERDVADQAALAARWEREGMQRAYFRDNPFRCRCPIGLRYEFSRSGSNTPGPS</sequence>
<dbReference type="AlphaFoldDB" id="A0AAV3P0X5"/>
<proteinExistence type="predicted"/>
<comment type="caution">
    <text evidence="2">The sequence shown here is derived from an EMBL/GenBank/DDBJ whole genome shotgun (WGS) entry which is preliminary data.</text>
</comment>
<feature type="coiled-coil region" evidence="1">
    <location>
        <begin position="29"/>
        <end position="93"/>
    </location>
</feature>
<gene>
    <name evidence="2" type="ORF">LIER_05555</name>
</gene>
<evidence type="ECO:0000313" key="3">
    <source>
        <dbReference type="Proteomes" id="UP001454036"/>
    </source>
</evidence>
<name>A0AAV3P0X5_LITER</name>
<keyword evidence="1" id="KW-0175">Coiled coil</keyword>
<keyword evidence="3" id="KW-1185">Reference proteome</keyword>
<protein>
    <submittedName>
        <fullName evidence="2">Uncharacterized protein</fullName>
    </submittedName>
</protein>
<organism evidence="2 3">
    <name type="scientific">Lithospermum erythrorhizon</name>
    <name type="common">Purple gromwell</name>
    <name type="synonym">Lithospermum officinale var. erythrorhizon</name>
    <dbReference type="NCBI Taxonomy" id="34254"/>
    <lineage>
        <taxon>Eukaryota</taxon>
        <taxon>Viridiplantae</taxon>
        <taxon>Streptophyta</taxon>
        <taxon>Embryophyta</taxon>
        <taxon>Tracheophyta</taxon>
        <taxon>Spermatophyta</taxon>
        <taxon>Magnoliopsida</taxon>
        <taxon>eudicotyledons</taxon>
        <taxon>Gunneridae</taxon>
        <taxon>Pentapetalae</taxon>
        <taxon>asterids</taxon>
        <taxon>lamiids</taxon>
        <taxon>Boraginales</taxon>
        <taxon>Boraginaceae</taxon>
        <taxon>Boraginoideae</taxon>
        <taxon>Lithospermeae</taxon>
        <taxon>Lithospermum</taxon>
    </lineage>
</organism>